<dbReference type="EMBL" id="FQXV01000001">
    <property type="protein sequence ID" value="SHH47766.1"/>
    <property type="molecule type" value="Genomic_DNA"/>
</dbReference>
<evidence type="ECO:0000256" key="2">
    <source>
        <dbReference type="ARBA" id="ARBA00023125"/>
    </source>
</evidence>
<dbReference type="PANTHER" id="PTHR42756:SF2">
    <property type="entry name" value="MARR FAMILY REGULATORY PROTEIN"/>
    <property type="match status" value="1"/>
</dbReference>
<dbReference type="InterPro" id="IPR036390">
    <property type="entry name" value="WH_DNA-bd_sf"/>
</dbReference>
<dbReference type="SMART" id="SM00347">
    <property type="entry name" value="HTH_MARR"/>
    <property type="match status" value="1"/>
</dbReference>
<dbReference type="InterPro" id="IPR011991">
    <property type="entry name" value="ArsR-like_HTH"/>
</dbReference>
<feature type="domain" description="HTH marR-type" evidence="4">
    <location>
        <begin position="1"/>
        <end position="136"/>
    </location>
</feature>
<dbReference type="STRING" id="1123282.SAMN02745823_00012"/>
<dbReference type="Proteomes" id="UP000183995">
    <property type="component" value="Unassembled WGS sequence"/>
</dbReference>
<dbReference type="InterPro" id="IPR023187">
    <property type="entry name" value="Tscrpt_reg_MarR-type_CS"/>
</dbReference>
<reference evidence="5 6" key="1">
    <citation type="submission" date="2016-11" db="EMBL/GenBank/DDBJ databases">
        <authorList>
            <person name="Jaros S."/>
            <person name="Januszkiewicz K."/>
            <person name="Wedrychowicz H."/>
        </authorList>
    </citation>
    <scope>NUCLEOTIDE SEQUENCE [LARGE SCALE GENOMIC DNA]</scope>
    <source>
        <strain evidence="5 6">DSM 10068</strain>
    </source>
</reference>
<dbReference type="SUPFAM" id="SSF46785">
    <property type="entry name" value="Winged helix' DNA-binding domain"/>
    <property type="match status" value="1"/>
</dbReference>
<dbReference type="GO" id="GO:0003700">
    <property type="term" value="F:DNA-binding transcription factor activity"/>
    <property type="evidence" value="ECO:0007669"/>
    <property type="project" value="InterPro"/>
</dbReference>
<gene>
    <name evidence="5" type="ORF">SAMN02745823_00012</name>
</gene>
<dbReference type="CDD" id="cd00090">
    <property type="entry name" value="HTH_ARSR"/>
    <property type="match status" value="1"/>
</dbReference>
<accession>A0A1M5TAR4</accession>
<sequence>MDADNSLSLWFSILYRYRKNYLMKKLERYGVIGGYPYMILAIHKNAGTNQEQISNILKTDKAAVTRAVKKLEKEDYILREPDLSDKRAYRVTLTPKAEAVVPEIRKALQEWEQIAVAGIPEDMLPVLRQYVKQMSDNAVAFQM</sequence>
<evidence type="ECO:0000313" key="5">
    <source>
        <dbReference type="EMBL" id="SHH47766.1"/>
    </source>
</evidence>
<evidence type="ECO:0000256" key="1">
    <source>
        <dbReference type="ARBA" id="ARBA00023015"/>
    </source>
</evidence>
<organism evidence="5 6">
    <name type="scientific">Sporobacter termitidis DSM 10068</name>
    <dbReference type="NCBI Taxonomy" id="1123282"/>
    <lineage>
        <taxon>Bacteria</taxon>
        <taxon>Bacillati</taxon>
        <taxon>Bacillota</taxon>
        <taxon>Clostridia</taxon>
        <taxon>Eubacteriales</taxon>
        <taxon>Oscillospiraceae</taxon>
        <taxon>Sporobacter</taxon>
    </lineage>
</organism>
<evidence type="ECO:0000259" key="4">
    <source>
        <dbReference type="PROSITE" id="PS50995"/>
    </source>
</evidence>
<protein>
    <submittedName>
        <fullName evidence="5">Transcriptional regulator, MarR family</fullName>
    </submittedName>
</protein>
<keyword evidence="1" id="KW-0805">Transcription regulation</keyword>
<dbReference type="RefSeq" id="WP_073075618.1">
    <property type="nucleotide sequence ID" value="NZ_FQXV01000001.1"/>
</dbReference>
<dbReference type="Gene3D" id="1.10.10.10">
    <property type="entry name" value="Winged helix-like DNA-binding domain superfamily/Winged helix DNA-binding domain"/>
    <property type="match status" value="1"/>
</dbReference>
<proteinExistence type="predicted"/>
<dbReference type="InterPro" id="IPR036388">
    <property type="entry name" value="WH-like_DNA-bd_sf"/>
</dbReference>
<dbReference type="AlphaFoldDB" id="A0A1M5TAR4"/>
<dbReference type="PROSITE" id="PS01117">
    <property type="entry name" value="HTH_MARR_1"/>
    <property type="match status" value="1"/>
</dbReference>
<keyword evidence="6" id="KW-1185">Reference proteome</keyword>
<dbReference type="InterPro" id="IPR000835">
    <property type="entry name" value="HTH_MarR-typ"/>
</dbReference>
<evidence type="ECO:0000313" key="6">
    <source>
        <dbReference type="Proteomes" id="UP000183995"/>
    </source>
</evidence>
<keyword evidence="3" id="KW-0804">Transcription</keyword>
<name>A0A1M5TAR4_9FIRM</name>
<keyword evidence="2" id="KW-0238">DNA-binding</keyword>
<dbReference type="PANTHER" id="PTHR42756">
    <property type="entry name" value="TRANSCRIPTIONAL REGULATOR, MARR"/>
    <property type="match status" value="1"/>
</dbReference>
<dbReference type="PRINTS" id="PR00598">
    <property type="entry name" value="HTHMARR"/>
</dbReference>
<dbReference type="GO" id="GO:0003677">
    <property type="term" value="F:DNA binding"/>
    <property type="evidence" value="ECO:0007669"/>
    <property type="project" value="UniProtKB-KW"/>
</dbReference>
<evidence type="ECO:0000256" key="3">
    <source>
        <dbReference type="ARBA" id="ARBA00023163"/>
    </source>
</evidence>
<dbReference type="OrthoDB" id="6462103at2"/>
<dbReference type="PROSITE" id="PS50995">
    <property type="entry name" value="HTH_MARR_2"/>
    <property type="match status" value="1"/>
</dbReference>
<dbReference type="Pfam" id="PF01047">
    <property type="entry name" value="MarR"/>
    <property type="match status" value="1"/>
</dbReference>